<keyword evidence="1" id="KW-0812">Transmembrane</keyword>
<evidence type="ECO:0000256" key="1">
    <source>
        <dbReference type="SAM" id="Phobius"/>
    </source>
</evidence>
<keyword evidence="1" id="KW-0472">Membrane</keyword>
<protein>
    <submittedName>
        <fullName evidence="2">Uncharacterized protein</fullName>
    </submittedName>
</protein>
<reference evidence="2 3" key="1">
    <citation type="journal article" date="2019" name="PLoS Biol.">
        <title>Sex chromosomes control vertical transmission of feminizing Wolbachia symbionts in an isopod.</title>
        <authorList>
            <person name="Becking T."/>
            <person name="Chebbi M.A."/>
            <person name="Giraud I."/>
            <person name="Moumen B."/>
            <person name="Laverre T."/>
            <person name="Caubet Y."/>
            <person name="Peccoud J."/>
            <person name="Gilbert C."/>
            <person name="Cordaux R."/>
        </authorList>
    </citation>
    <scope>NUCLEOTIDE SEQUENCE [LARGE SCALE GENOMIC DNA]</scope>
    <source>
        <strain evidence="2">ANa2</strain>
        <tissue evidence="2">Whole body excluding digestive tract and cuticle</tissue>
    </source>
</reference>
<organism evidence="2 3">
    <name type="scientific">Armadillidium nasatum</name>
    <dbReference type="NCBI Taxonomy" id="96803"/>
    <lineage>
        <taxon>Eukaryota</taxon>
        <taxon>Metazoa</taxon>
        <taxon>Ecdysozoa</taxon>
        <taxon>Arthropoda</taxon>
        <taxon>Crustacea</taxon>
        <taxon>Multicrustacea</taxon>
        <taxon>Malacostraca</taxon>
        <taxon>Eumalacostraca</taxon>
        <taxon>Peracarida</taxon>
        <taxon>Isopoda</taxon>
        <taxon>Oniscidea</taxon>
        <taxon>Crinocheta</taxon>
        <taxon>Armadillidiidae</taxon>
        <taxon>Armadillidium</taxon>
    </lineage>
</organism>
<gene>
    <name evidence="2" type="ORF">Anas_06621</name>
</gene>
<accession>A0A5N5ST86</accession>
<evidence type="ECO:0000313" key="2">
    <source>
        <dbReference type="EMBL" id="KAB7495870.1"/>
    </source>
</evidence>
<keyword evidence="1" id="KW-1133">Transmembrane helix</keyword>
<dbReference type="AlphaFoldDB" id="A0A5N5ST86"/>
<sequence>MKLGEIDLQRREYFDYNKRHRVKYCFWITCFIILIFILHCTLHKELVSQCQEAEELVLRTKMIHSFSHPAHFLLFWKTGKRY</sequence>
<dbReference type="Proteomes" id="UP000326759">
    <property type="component" value="Unassembled WGS sequence"/>
</dbReference>
<comment type="caution">
    <text evidence="2">The sequence shown here is derived from an EMBL/GenBank/DDBJ whole genome shotgun (WGS) entry which is preliminary data.</text>
</comment>
<name>A0A5N5ST86_9CRUS</name>
<feature type="transmembrane region" description="Helical" evidence="1">
    <location>
        <begin position="21"/>
        <end position="39"/>
    </location>
</feature>
<dbReference type="EMBL" id="SEYY01022018">
    <property type="protein sequence ID" value="KAB7495870.1"/>
    <property type="molecule type" value="Genomic_DNA"/>
</dbReference>
<evidence type="ECO:0000313" key="3">
    <source>
        <dbReference type="Proteomes" id="UP000326759"/>
    </source>
</evidence>
<proteinExistence type="predicted"/>
<keyword evidence="3" id="KW-1185">Reference proteome</keyword>